<feature type="transmembrane region" description="Helical" evidence="7">
    <location>
        <begin position="350"/>
        <end position="380"/>
    </location>
</feature>
<feature type="domain" description="ABC3 transporter permease C-terminal" evidence="8">
    <location>
        <begin position="310"/>
        <end position="422"/>
    </location>
</feature>
<evidence type="ECO:0000256" key="4">
    <source>
        <dbReference type="ARBA" id="ARBA00022989"/>
    </source>
</evidence>
<dbReference type="Pfam" id="PF02687">
    <property type="entry name" value="FtsX"/>
    <property type="match status" value="2"/>
</dbReference>
<evidence type="ECO:0000256" key="6">
    <source>
        <dbReference type="ARBA" id="ARBA00038076"/>
    </source>
</evidence>
<evidence type="ECO:0000256" key="2">
    <source>
        <dbReference type="ARBA" id="ARBA00022475"/>
    </source>
</evidence>
<evidence type="ECO:0000256" key="1">
    <source>
        <dbReference type="ARBA" id="ARBA00004651"/>
    </source>
</evidence>
<dbReference type="PANTHER" id="PTHR30572">
    <property type="entry name" value="MEMBRANE COMPONENT OF TRANSPORTER-RELATED"/>
    <property type="match status" value="1"/>
</dbReference>
<dbReference type="AlphaFoldDB" id="A0A919Q558"/>
<evidence type="ECO:0000259" key="8">
    <source>
        <dbReference type="Pfam" id="PF02687"/>
    </source>
</evidence>
<comment type="subcellular location">
    <subcellularLocation>
        <location evidence="1">Cell membrane</location>
        <topology evidence="1">Multi-pass membrane protein</topology>
    </subcellularLocation>
</comment>
<feature type="transmembrane region" description="Helical" evidence="7">
    <location>
        <begin position="442"/>
        <end position="462"/>
    </location>
</feature>
<dbReference type="GO" id="GO:0005886">
    <property type="term" value="C:plasma membrane"/>
    <property type="evidence" value="ECO:0007669"/>
    <property type="project" value="UniProtKB-SubCell"/>
</dbReference>
<feature type="transmembrane region" description="Helical" evidence="7">
    <location>
        <begin position="1021"/>
        <end position="1052"/>
    </location>
</feature>
<feature type="transmembrane region" description="Helical" evidence="7">
    <location>
        <begin position="400"/>
        <end position="421"/>
    </location>
</feature>
<evidence type="ECO:0000256" key="7">
    <source>
        <dbReference type="SAM" id="Phobius"/>
    </source>
</evidence>
<name>A0A919Q558_9MICO</name>
<keyword evidence="5 7" id="KW-0472">Membrane</keyword>
<keyword evidence="4 7" id="KW-1133">Transmembrane helix</keyword>
<evidence type="ECO:0000256" key="3">
    <source>
        <dbReference type="ARBA" id="ARBA00022692"/>
    </source>
</evidence>
<feature type="transmembrane region" description="Helical" evidence="7">
    <location>
        <begin position="1072"/>
        <end position="1099"/>
    </location>
</feature>
<feature type="transmembrane region" description="Helical" evidence="7">
    <location>
        <begin position="307"/>
        <end position="329"/>
    </location>
</feature>
<dbReference type="GO" id="GO:0022857">
    <property type="term" value="F:transmembrane transporter activity"/>
    <property type="evidence" value="ECO:0007669"/>
    <property type="project" value="TreeGrafter"/>
</dbReference>
<gene>
    <name evidence="9" type="ORF">Dac01nite_21190</name>
</gene>
<sequence>MRPWRTRLALRRSRVQWALLSVVLLVATLASTLLATLYLLAVATETFAARAALTDAPAEDLRVVVRVAPDAPLDSVAAASQTSIDEYFGPVPYSTSTHAESALLSLPGDDEDGDASGDITLTYVASMDGVDQQIRITEGAEPTAPGEALVPYQLLEAWGLEVGDPLTLAGVFGIDDNPPLTVAGAFVALEPGTDFWRFDRLQGAGYDPATAVPFSGGRIVTDGYGPLLTDAATADQYRVATVTFEYLPDFSSTSVGQASELVERTEALERSAVSAVGVTGNDVRVTSQLDATLGAVVGSLAVTRSSVLVTGLLLLVLSVAALAQTARLMSERRHAEQSLMVARGSSGRQLLGLALIEAVVVSAITIAASPLLASVAYRALASRDAMARAGMNQDPGIPPLTWAVTGVLGVVLILVMVAPLLRRGASFIEAESAQARPRRGAAFQRGGLDLALLVLAGLAYWQLRSYESPVIADGGVARLDPLLAAGPALALLAGALVAVRLIPAASKALEALAARGRRAVMPLAAWEVGRRSARAVSAILLLTLAISIGAFSMAYLASWRQSQDDQAQYHHPADAVVTDVPGTALAQAAQVSGEDLAASAEPALNRSSVISTQTDLGFGDEELTGRPTQLVASTATGLEVYTEGRAGEDGAAAIPAALETVVPESRSVIELPDAADGIAMTVTPSTSTTALTDILVSLRAVVTDATGAVATLDLGTLAVDGEPQQVEATFAPLEDLDHLARPFSITGLQSVWLSTAGESVSAGDISAEGALTLRLSIDEISALTFDQATPVDGVDPVFAATAVEVDLGAPWYASESNVSVTSLEPDGDQLRVEMLTSATALRFRPAALAQTAQPVAESVPIVLTRSLATRLSLEPGEQVRIGLEGSSVLATVADVVPLLPSERPRQEAVITDLDALQVALVQAGAATAVPDAWWIDVADDDLDAYVGTLPAQASVTTQVGEATALKEDPLRVATQAALWLVTAAAIVLAAVGFAVHAVVTVRARLVEFAQLRAVGLGQGQLVRVVAVESVLLTVLGLAFGLGLGVALAYLVAPLVSVGADGRPPLPSVVVEIPWTTVGLLAVEAVVVVMVAIIIVAAMIRRIRPAQTLRSGEQ</sequence>
<dbReference type="Proteomes" id="UP000652354">
    <property type="component" value="Unassembled WGS sequence"/>
</dbReference>
<keyword evidence="3 7" id="KW-0812">Transmembrane</keyword>
<feature type="transmembrane region" description="Helical" evidence="7">
    <location>
        <begin position="482"/>
        <end position="502"/>
    </location>
</feature>
<protein>
    <recommendedName>
        <fullName evidence="8">ABC3 transporter permease C-terminal domain-containing protein</fullName>
    </recommendedName>
</protein>
<dbReference type="PANTHER" id="PTHR30572:SF4">
    <property type="entry name" value="ABC TRANSPORTER PERMEASE YTRF"/>
    <property type="match status" value="1"/>
</dbReference>
<proteinExistence type="inferred from homology"/>
<evidence type="ECO:0000256" key="5">
    <source>
        <dbReference type="ARBA" id="ARBA00023136"/>
    </source>
</evidence>
<evidence type="ECO:0000313" key="9">
    <source>
        <dbReference type="EMBL" id="GIG55367.1"/>
    </source>
</evidence>
<dbReference type="InterPro" id="IPR003838">
    <property type="entry name" value="ABC3_permease_C"/>
</dbReference>
<feature type="transmembrane region" description="Helical" evidence="7">
    <location>
        <begin position="535"/>
        <end position="557"/>
    </location>
</feature>
<comment type="caution">
    <text evidence="9">The sequence shown here is derived from an EMBL/GenBank/DDBJ whole genome shotgun (WGS) entry which is preliminary data.</text>
</comment>
<reference evidence="9" key="1">
    <citation type="submission" date="2021-01" db="EMBL/GenBank/DDBJ databases">
        <title>Whole genome shotgun sequence of Demequina activiva NBRC 110675.</title>
        <authorList>
            <person name="Komaki H."/>
            <person name="Tamura T."/>
        </authorList>
    </citation>
    <scope>NUCLEOTIDE SEQUENCE</scope>
    <source>
        <strain evidence="9">NBRC 110675</strain>
    </source>
</reference>
<dbReference type="RefSeq" id="WP_203656791.1">
    <property type="nucleotide sequence ID" value="NZ_BONR01000005.1"/>
</dbReference>
<dbReference type="EMBL" id="BONR01000005">
    <property type="protein sequence ID" value="GIG55367.1"/>
    <property type="molecule type" value="Genomic_DNA"/>
</dbReference>
<keyword evidence="10" id="KW-1185">Reference proteome</keyword>
<feature type="transmembrane region" description="Helical" evidence="7">
    <location>
        <begin position="976"/>
        <end position="1001"/>
    </location>
</feature>
<dbReference type="InterPro" id="IPR050250">
    <property type="entry name" value="Macrolide_Exporter_MacB"/>
</dbReference>
<organism evidence="9 10">
    <name type="scientific">Demequina activiva</name>
    <dbReference type="NCBI Taxonomy" id="1582364"/>
    <lineage>
        <taxon>Bacteria</taxon>
        <taxon>Bacillati</taxon>
        <taxon>Actinomycetota</taxon>
        <taxon>Actinomycetes</taxon>
        <taxon>Micrococcales</taxon>
        <taxon>Demequinaceae</taxon>
        <taxon>Demequina</taxon>
    </lineage>
</organism>
<keyword evidence="2" id="KW-1003">Cell membrane</keyword>
<evidence type="ECO:0000313" key="10">
    <source>
        <dbReference type="Proteomes" id="UP000652354"/>
    </source>
</evidence>
<feature type="domain" description="ABC3 transporter permease C-terminal" evidence="8">
    <location>
        <begin position="980"/>
        <end position="1103"/>
    </location>
</feature>
<comment type="similarity">
    <text evidence="6">Belongs to the ABC-4 integral membrane protein family.</text>
</comment>
<accession>A0A919Q558</accession>